<dbReference type="PANTHER" id="PTHR43790">
    <property type="entry name" value="CARBOHYDRATE TRANSPORT ATP-BINDING PROTEIN MG119-RELATED"/>
    <property type="match status" value="1"/>
</dbReference>
<evidence type="ECO:0000256" key="4">
    <source>
        <dbReference type="ARBA" id="ARBA00022840"/>
    </source>
</evidence>
<dbReference type="AlphaFoldDB" id="A0A6J7XWU2"/>
<feature type="domain" description="ABC transporter" evidence="5">
    <location>
        <begin position="9"/>
        <end position="238"/>
    </location>
</feature>
<sequence>MSQTNKTVISIKSISKRFGATQALDNVSFDINSGEVLALLGANGAGKSTIIKILAGIYSLDSGFIGAPDGNPLETIRFAFIHQDLGLVEWMTVGESVALGSKYPTNNGIISWSGVRKMAEDALKNVAPHIGVNDLISSLSRADRSLVAIARALYAQSDVLILDEPTASLHASDCENLFQVLRNLRDQGVAIVYVSHRLDEIFKVADRVVVLRDGKLVEDGNISTFTPKSLVQGIVGRQIATFNLGAVVKGERVLTVENISGEGVRSASFTINEGEVLGLIGLNGAGQREVGRMVAGALAHHDGVITLKGEKIKGSIAKFVKKGISLITSSRAEEGLAMQLMVRENMFPNLAVRGTKAYSLVNVRKEKSAAKELTEKYNVKPRDTELPIATLSGGNQQKVILSRWLSMPRSVIVLEEPTAGVDVGAKGDIYNLIEKATQEKLAVLLVSTDFEEVALMAHRALVFSDGEIIAELDRSKLTVENLVTYASRANVSTK</sequence>
<evidence type="ECO:0000259" key="5">
    <source>
        <dbReference type="PROSITE" id="PS50893"/>
    </source>
</evidence>
<reference evidence="6" key="1">
    <citation type="submission" date="2020-05" db="EMBL/GenBank/DDBJ databases">
        <authorList>
            <person name="Chiriac C."/>
            <person name="Salcher M."/>
            <person name="Ghai R."/>
            <person name="Kavagutti S V."/>
        </authorList>
    </citation>
    <scope>NUCLEOTIDE SEQUENCE</scope>
</reference>
<evidence type="ECO:0000256" key="3">
    <source>
        <dbReference type="ARBA" id="ARBA00022741"/>
    </source>
</evidence>
<dbReference type="PROSITE" id="PS50893">
    <property type="entry name" value="ABC_TRANSPORTER_2"/>
    <property type="match status" value="2"/>
</dbReference>
<dbReference type="InterPro" id="IPR027417">
    <property type="entry name" value="P-loop_NTPase"/>
</dbReference>
<protein>
    <submittedName>
        <fullName evidence="6">Unannotated protein</fullName>
    </submittedName>
</protein>
<dbReference type="GO" id="GO:0016887">
    <property type="term" value="F:ATP hydrolysis activity"/>
    <property type="evidence" value="ECO:0007669"/>
    <property type="project" value="InterPro"/>
</dbReference>
<evidence type="ECO:0000256" key="1">
    <source>
        <dbReference type="ARBA" id="ARBA00022448"/>
    </source>
</evidence>
<keyword evidence="3" id="KW-0547">Nucleotide-binding</keyword>
<dbReference type="CDD" id="cd03216">
    <property type="entry name" value="ABC_Carb_Monos_I"/>
    <property type="match status" value="1"/>
</dbReference>
<proteinExistence type="predicted"/>
<evidence type="ECO:0000313" key="6">
    <source>
        <dbReference type="EMBL" id="CAB5240805.1"/>
    </source>
</evidence>
<dbReference type="SMART" id="SM00382">
    <property type="entry name" value="AAA"/>
    <property type="match status" value="2"/>
</dbReference>
<dbReference type="InterPro" id="IPR003439">
    <property type="entry name" value="ABC_transporter-like_ATP-bd"/>
</dbReference>
<dbReference type="GO" id="GO:0005524">
    <property type="term" value="F:ATP binding"/>
    <property type="evidence" value="ECO:0007669"/>
    <property type="project" value="UniProtKB-KW"/>
</dbReference>
<keyword evidence="2" id="KW-0677">Repeat</keyword>
<accession>A0A6J7XWU2</accession>
<keyword evidence="4" id="KW-0067">ATP-binding</keyword>
<keyword evidence="1" id="KW-0813">Transport</keyword>
<dbReference type="PROSITE" id="PS00211">
    <property type="entry name" value="ABC_TRANSPORTER_1"/>
    <property type="match status" value="1"/>
</dbReference>
<dbReference type="PANTHER" id="PTHR43790:SF9">
    <property type="entry name" value="GALACTOFURANOSE TRANSPORTER ATP-BINDING PROTEIN YTFR"/>
    <property type="match status" value="1"/>
</dbReference>
<evidence type="ECO:0000256" key="2">
    <source>
        <dbReference type="ARBA" id="ARBA00022737"/>
    </source>
</evidence>
<dbReference type="SUPFAM" id="SSF52540">
    <property type="entry name" value="P-loop containing nucleoside triphosphate hydrolases"/>
    <property type="match status" value="2"/>
</dbReference>
<dbReference type="CDD" id="cd03215">
    <property type="entry name" value="ABC_Carb_Monos_II"/>
    <property type="match status" value="1"/>
</dbReference>
<gene>
    <name evidence="6" type="ORF">UFOPK3554_01062</name>
</gene>
<dbReference type="InterPro" id="IPR003593">
    <property type="entry name" value="AAA+_ATPase"/>
</dbReference>
<dbReference type="InterPro" id="IPR050107">
    <property type="entry name" value="ABC_carbohydrate_import_ATPase"/>
</dbReference>
<dbReference type="Pfam" id="PF00005">
    <property type="entry name" value="ABC_tran"/>
    <property type="match status" value="2"/>
</dbReference>
<dbReference type="EMBL" id="CAFBSG010000017">
    <property type="protein sequence ID" value="CAB5240805.1"/>
    <property type="molecule type" value="Genomic_DNA"/>
</dbReference>
<organism evidence="6">
    <name type="scientific">freshwater metagenome</name>
    <dbReference type="NCBI Taxonomy" id="449393"/>
    <lineage>
        <taxon>unclassified sequences</taxon>
        <taxon>metagenomes</taxon>
        <taxon>ecological metagenomes</taxon>
    </lineage>
</organism>
<dbReference type="Gene3D" id="3.40.50.300">
    <property type="entry name" value="P-loop containing nucleotide triphosphate hydrolases"/>
    <property type="match status" value="2"/>
</dbReference>
<feature type="domain" description="ABC transporter" evidence="5">
    <location>
        <begin position="248"/>
        <end position="490"/>
    </location>
</feature>
<name>A0A6J7XWU2_9ZZZZ</name>
<dbReference type="InterPro" id="IPR017871">
    <property type="entry name" value="ABC_transporter-like_CS"/>
</dbReference>